<dbReference type="Proteomes" id="UP001164250">
    <property type="component" value="Chromosome 4"/>
</dbReference>
<sequence length="74" mass="8212">MANPWYNLPGEDQWLPGRSNTPFLLPLPVAVTITIFIICRGIEQSEISLCTHVYTLVDCAFATVIPSTSTPNYN</sequence>
<evidence type="ECO:0000313" key="2">
    <source>
        <dbReference type="Proteomes" id="UP001164250"/>
    </source>
</evidence>
<name>A0ACC1BJG2_9ROSI</name>
<comment type="caution">
    <text evidence="1">The sequence shown here is derived from an EMBL/GenBank/DDBJ whole genome shotgun (WGS) entry which is preliminary data.</text>
</comment>
<accession>A0ACC1BJG2</accession>
<dbReference type="EMBL" id="CM047900">
    <property type="protein sequence ID" value="KAJ0099069.1"/>
    <property type="molecule type" value="Genomic_DNA"/>
</dbReference>
<proteinExistence type="predicted"/>
<gene>
    <name evidence="1" type="ORF">Patl1_19814</name>
</gene>
<reference evidence="2" key="1">
    <citation type="journal article" date="2023" name="G3 (Bethesda)">
        <title>Genome assembly and association tests identify interacting loci associated with vigor, precocity, and sex in interspecific pistachio rootstocks.</title>
        <authorList>
            <person name="Palmer W."/>
            <person name="Jacygrad E."/>
            <person name="Sagayaradj S."/>
            <person name="Cavanaugh K."/>
            <person name="Han R."/>
            <person name="Bertier L."/>
            <person name="Beede B."/>
            <person name="Kafkas S."/>
            <person name="Golino D."/>
            <person name="Preece J."/>
            <person name="Michelmore R."/>
        </authorList>
    </citation>
    <scope>NUCLEOTIDE SEQUENCE [LARGE SCALE GENOMIC DNA]</scope>
</reference>
<protein>
    <submittedName>
        <fullName evidence="1">Uncharacterized protein</fullName>
    </submittedName>
</protein>
<evidence type="ECO:0000313" key="1">
    <source>
        <dbReference type="EMBL" id="KAJ0099069.1"/>
    </source>
</evidence>
<organism evidence="1 2">
    <name type="scientific">Pistacia atlantica</name>
    <dbReference type="NCBI Taxonomy" id="434234"/>
    <lineage>
        <taxon>Eukaryota</taxon>
        <taxon>Viridiplantae</taxon>
        <taxon>Streptophyta</taxon>
        <taxon>Embryophyta</taxon>
        <taxon>Tracheophyta</taxon>
        <taxon>Spermatophyta</taxon>
        <taxon>Magnoliopsida</taxon>
        <taxon>eudicotyledons</taxon>
        <taxon>Gunneridae</taxon>
        <taxon>Pentapetalae</taxon>
        <taxon>rosids</taxon>
        <taxon>malvids</taxon>
        <taxon>Sapindales</taxon>
        <taxon>Anacardiaceae</taxon>
        <taxon>Pistacia</taxon>
    </lineage>
</organism>
<keyword evidence="2" id="KW-1185">Reference proteome</keyword>